<feature type="region of interest" description="Disordered" evidence="1">
    <location>
        <begin position="504"/>
        <end position="563"/>
    </location>
</feature>
<dbReference type="GO" id="GO:0016788">
    <property type="term" value="F:hydrolase activity, acting on ester bonds"/>
    <property type="evidence" value="ECO:0007669"/>
    <property type="project" value="TreeGrafter"/>
</dbReference>
<dbReference type="InterPro" id="IPR004843">
    <property type="entry name" value="Calcineurin-like_PHP"/>
</dbReference>
<feature type="domain" description="Calcineurin-like phosphoesterase" evidence="2">
    <location>
        <begin position="110"/>
        <end position="374"/>
    </location>
</feature>
<evidence type="ECO:0000313" key="3">
    <source>
        <dbReference type="EMBL" id="CAI6339854.1"/>
    </source>
</evidence>
<dbReference type="PANTHER" id="PTHR32440">
    <property type="entry name" value="PHOSPHATASE DCR2-RELATED-RELATED"/>
    <property type="match status" value="1"/>
</dbReference>
<dbReference type="GO" id="GO:0005737">
    <property type="term" value="C:cytoplasm"/>
    <property type="evidence" value="ECO:0007669"/>
    <property type="project" value="TreeGrafter"/>
</dbReference>
<dbReference type="InterPro" id="IPR029052">
    <property type="entry name" value="Metallo-depent_PP-like"/>
</dbReference>
<evidence type="ECO:0000256" key="1">
    <source>
        <dbReference type="SAM" id="MobiDB-lite"/>
    </source>
</evidence>
<reference evidence="3" key="1">
    <citation type="submission" date="2023-01" db="EMBL/GenBank/DDBJ databases">
        <authorList>
            <person name="Van Ghelder C."/>
            <person name="Rancurel C."/>
        </authorList>
    </citation>
    <scope>NUCLEOTIDE SEQUENCE</scope>
    <source>
        <strain evidence="3">CNCM I-4278</strain>
    </source>
</reference>
<dbReference type="Proteomes" id="UP001152607">
    <property type="component" value="Unassembled WGS sequence"/>
</dbReference>
<sequence length="602" mass="65427">MTTPFQALRPRLPQHEDHEETTQFPSSPHDAPISTSKLAYKSFTALTTPRKLILLISFLLGISLTTMLKHESLLWLLASKTGTTPMVGYGQGAPFDYPGLRFDVQDRKFQITVFSDLHLADQARPEGSDNQTIAVMNKVLDAEPGTDLVVLNGDLISCEWVGPESVNSTIDKIIDPLLARKLPFTATFGNHDMSKTCDTRAVAQHMREKASVLATGHREVTWTRNAVQGKYEDVGTSNYYIPVYSASGGGNPNLSMVLWFFDSRGGNKYQPGGEDEGVGDWVGDEVVSWFTLQRNFLLSQNNNIPIPSLAFVHIPPSVTAAFQKSGLRTEATEPGLNEETINTQAEGIKGGDHKFLQALIDTEGLMAVFSGHDHRIDWCMKYSRTHPIPTFQPPVAKNGMHLCFNRHTGYGGYSDYERGGRHIVVDEDDLITSLHASHPRQQPPGETQQRKEKEGGGGGLQMWIRLESGHVSGNVSLNASYGVDEYEVVGRGKTFLGGGGVEVDLSSSSSLAPSPSYISSSAGYASRVSRSRSSTPTPPTTTTTTTTTTSATGTPESTPIPTEVHDASGVVAVSRSLPSANSASSPLSSSLLVMRWWILVFL</sequence>
<organism evidence="3 4">
    <name type="scientific">Periconia digitata</name>
    <dbReference type="NCBI Taxonomy" id="1303443"/>
    <lineage>
        <taxon>Eukaryota</taxon>
        <taxon>Fungi</taxon>
        <taxon>Dikarya</taxon>
        <taxon>Ascomycota</taxon>
        <taxon>Pezizomycotina</taxon>
        <taxon>Dothideomycetes</taxon>
        <taxon>Pleosporomycetidae</taxon>
        <taxon>Pleosporales</taxon>
        <taxon>Massarineae</taxon>
        <taxon>Periconiaceae</taxon>
        <taxon>Periconia</taxon>
    </lineage>
</organism>
<dbReference type="AlphaFoldDB" id="A0A9W4UR04"/>
<dbReference type="Gene3D" id="3.60.21.10">
    <property type="match status" value="1"/>
</dbReference>
<dbReference type="SUPFAM" id="SSF56300">
    <property type="entry name" value="Metallo-dependent phosphatases"/>
    <property type="match status" value="1"/>
</dbReference>
<evidence type="ECO:0000259" key="2">
    <source>
        <dbReference type="Pfam" id="PF00149"/>
    </source>
</evidence>
<feature type="compositionally biased region" description="Low complexity" evidence="1">
    <location>
        <begin position="505"/>
        <end position="559"/>
    </location>
</feature>
<name>A0A9W4UR04_9PLEO</name>
<feature type="region of interest" description="Disordered" evidence="1">
    <location>
        <begin position="435"/>
        <end position="459"/>
    </location>
</feature>
<dbReference type="PANTHER" id="PTHR32440:SF11">
    <property type="entry name" value="METALLOPHOSPHOESTERASE DOMAIN-CONTAINING PROTEIN"/>
    <property type="match status" value="1"/>
</dbReference>
<dbReference type="CDD" id="cd07383">
    <property type="entry name" value="MPP_Dcr2"/>
    <property type="match status" value="1"/>
</dbReference>
<accession>A0A9W4UR04</accession>
<dbReference type="OrthoDB" id="783096at2759"/>
<protein>
    <recommendedName>
        <fullName evidence="2">Calcineurin-like phosphoesterase domain-containing protein</fullName>
    </recommendedName>
</protein>
<gene>
    <name evidence="3" type="ORF">PDIGIT_LOCUS13018</name>
</gene>
<proteinExistence type="predicted"/>
<dbReference type="Pfam" id="PF00149">
    <property type="entry name" value="Metallophos"/>
    <property type="match status" value="1"/>
</dbReference>
<evidence type="ECO:0000313" key="4">
    <source>
        <dbReference type="Proteomes" id="UP001152607"/>
    </source>
</evidence>
<feature type="region of interest" description="Disordered" evidence="1">
    <location>
        <begin position="1"/>
        <end position="31"/>
    </location>
</feature>
<dbReference type="EMBL" id="CAOQHR010000009">
    <property type="protein sequence ID" value="CAI6339854.1"/>
    <property type="molecule type" value="Genomic_DNA"/>
</dbReference>
<keyword evidence="4" id="KW-1185">Reference proteome</keyword>
<comment type="caution">
    <text evidence="3">The sequence shown here is derived from an EMBL/GenBank/DDBJ whole genome shotgun (WGS) entry which is preliminary data.</text>
</comment>